<reference evidence="2" key="1">
    <citation type="submission" date="2021-03" db="EMBL/GenBank/DDBJ databases">
        <title>Draft genome sequence of rust myrtle Austropuccinia psidii MF-1, a brazilian biotype.</title>
        <authorList>
            <person name="Quecine M.C."/>
            <person name="Pachon D.M.R."/>
            <person name="Bonatelli M.L."/>
            <person name="Correr F.H."/>
            <person name="Franceschini L.M."/>
            <person name="Leite T.F."/>
            <person name="Margarido G.R.A."/>
            <person name="Almeida C.A."/>
            <person name="Ferrarezi J.A."/>
            <person name="Labate C.A."/>
        </authorList>
    </citation>
    <scope>NUCLEOTIDE SEQUENCE</scope>
    <source>
        <strain evidence="2">MF-1</strain>
    </source>
</reference>
<dbReference type="AlphaFoldDB" id="A0A9Q3CAC8"/>
<accession>A0A9Q3CAC8</accession>
<evidence type="ECO:0000313" key="3">
    <source>
        <dbReference type="Proteomes" id="UP000765509"/>
    </source>
</evidence>
<name>A0A9Q3CAC8_9BASI</name>
<evidence type="ECO:0000313" key="2">
    <source>
        <dbReference type="EMBL" id="MBW0479132.1"/>
    </source>
</evidence>
<feature type="region of interest" description="Disordered" evidence="1">
    <location>
        <begin position="40"/>
        <end position="93"/>
    </location>
</feature>
<protein>
    <submittedName>
        <fullName evidence="2">Uncharacterized protein</fullName>
    </submittedName>
</protein>
<comment type="caution">
    <text evidence="2">The sequence shown here is derived from an EMBL/GenBank/DDBJ whole genome shotgun (WGS) entry which is preliminary data.</text>
</comment>
<keyword evidence="3" id="KW-1185">Reference proteome</keyword>
<dbReference type="EMBL" id="AVOT02005469">
    <property type="protein sequence ID" value="MBW0479132.1"/>
    <property type="molecule type" value="Genomic_DNA"/>
</dbReference>
<evidence type="ECO:0000256" key="1">
    <source>
        <dbReference type="SAM" id="MobiDB-lite"/>
    </source>
</evidence>
<dbReference type="Proteomes" id="UP000765509">
    <property type="component" value="Unassembled WGS sequence"/>
</dbReference>
<proteinExistence type="predicted"/>
<gene>
    <name evidence="2" type="ORF">O181_018847</name>
</gene>
<organism evidence="2 3">
    <name type="scientific">Austropuccinia psidii MF-1</name>
    <dbReference type="NCBI Taxonomy" id="1389203"/>
    <lineage>
        <taxon>Eukaryota</taxon>
        <taxon>Fungi</taxon>
        <taxon>Dikarya</taxon>
        <taxon>Basidiomycota</taxon>
        <taxon>Pucciniomycotina</taxon>
        <taxon>Pucciniomycetes</taxon>
        <taxon>Pucciniales</taxon>
        <taxon>Sphaerophragmiaceae</taxon>
        <taxon>Austropuccinia</taxon>
    </lineage>
</organism>
<sequence>MEPLGGWSPLSCKDKVKKIKNWIKNQSILSLDQNKALSMTPALDNEGPVASTSSKPATEVSKYKPIGPQSKQSGLKRNQGKGKGKDNWNRPYP</sequence>
<feature type="compositionally biased region" description="Basic and acidic residues" evidence="1">
    <location>
        <begin position="83"/>
        <end position="93"/>
    </location>
</feature>